<evidence type="ECO:0000256" key="12">
    <source>
        <dbReference type="ARBA" id="ARBA00023295"/>
    </source>
</evidence>
<dbReference type="GO" id="GO:0005975">
    <property type="term" value="P:carbohydrate metabolic process"/>
    <property type="evidence" value="ECO:0007669"/>
    <property type="project" value="InterPro"/>
</dbReference>
<keyword evidence="12 18" id="KW-0326">Glycosidase</keyword>
<dbReference type="CDD" id="cd18787">
    <property type="entry name" value="SF2_C_DEAD"/>
    <property type="match status" value="1"/>
</dbReference>
<comment type="caution">
    <text evidence="23">The sequence shown here is derived from an EMBL/GenBank/DDBJ whole genome shotgun (WGS) entry which is preliminary data.</text>
</comment>
<dbReference type="Gene3D" id="3.40.50.300">
    <property type="entry name" value="P-loop containing nucleotide triphosphate hydrolases"/>
    <property type="match status" value="2"/>
</dbReference>
<sequence length="1159" mass="126554">MGEVRDNEAYEEELLDYEEEDEKAPDSVNNKPSGESAKKGYVGIHSSGFRDFLLKPELLRAIVDSGFEHPSEVQHECIPQAILGMDVLCQAKSGMGKTAVFVLSTLQQIEPVAGQVAALVLCHTRELAYQICHEFERFSTYLPDIKVAVFYGGVNIKVHKDLLKNECPHIVVGTPGRILGLGRDKDLGLKNVRHFILDECDKMLESLDMRKDVQEIFKMTPHDKQVMMFSATLSKDIRPVCKKFMQDVIFSVHYSVVLTFHLWYILTIDVSHQHYIKLSELEKNRKLNDLLDALDFNQVVIFVKSVNRAAELNKLLVECNFPSICIHSGMSQEERLTRYKSFKEGHKRILVATDLVGRGIDIERVNIVINYDMPDSADTYLHRGLAITFVASASDSDVLNQVQERFEVDIKELPEQIDTSTYSKRVGWGDRRSWLRLSILSSIQRIGYSVSIEKMKIIIRKYVSFELLGSILFLSLLSVRQFWSKDRDFMSSFNVLDYGAIGDGIIDDTLAFDMTWESTCNAETDNAEMIVPKGKTFLVHTLISGNIVAPDSPDAWEGRDQGQWLIFDSVNGLDVNGPGTIDGRGQGWWDISCKTHPQSTGCVKLAPTVLSFLQCNKVSMRNISVVNSPQTHILISGCDDFAINSLSIRSPGKSPNTDGIHISSSHGVFITSTNIASGDDCVSIGDNTSNIHISDVNCGPGHGVGRGHVRGVSFKSINFTDVKNPIIIDQYYCDVRDACKPTASALQALNIALIADTKCGCRSNHTHSQSCGIMEDRWTIFLISCIVLSGLGTSSASGLTSFNSFNVVNFGAAGDGKTDDSQVSLSLSLSLSLMLSGVCLYCMECSISIFSWFQEILLHQTQNGHGLAITSTLGLPSLTSMGSFSVERDKLMVRAQLGGQTLACKTCKLSGSKCSGPSALAFTRCDDLILNGLTHINSPRSHININNCKGVIVSNLHIIAPQTSPNTDGIDISGSSSIIIRNCTIGTGDDCIAIGGGSSNVDINGVTCGPGHGISIGALGRGGYDTVEEIHVRNCTFKGTMNGVRIKTWQGGTGYARKISFEKISFVAVDNPIIIDQFYCPSQTSAVELSDITYSGINGTSTADDAINLSCSQSAGCTGISIDHVNITSANLGKRTYANCFNAHGTCTHTVPPVKCLLP</sequence>
<dbReference type="AlphaFoldDB" id="A0AAV6J8W7"/>
<dbReference type="FunFam" id="3.40.50.300:FF:000168">
    <property type="entry name" value="DEAD-box ATP-dependent RNA helicase 56-like"/>
    <property type="match status" value="1"/>
</dbReference>
<protein>
    <recommendedName>
        <fullName evidence="4">RNA helicase</fullName>
        <ecNumber evidence="4">3.6.4.13</ecNumber>
    </recommendedName>
</protein>
<feature type="domain" description="DEAD-box RNA helicase Q" evidence="22">
    <location>
        <begin position="47"/>
        <end position="75"/>
    </location>
</feature>
<dbReference type="Pfam" id="PF00270">
    <property type="entry name" value="DEAD"/>
    <property type="match status" value="1"/>
</dbReference>
<keyword evidence="6" id="KW-0964">Secreted</keyword>
<dbReference type="GO" id="GO:0003724">
    <property type="term" value="F:RNA helicase activity"/>
    <property type="evidence" value="ECO:0007669"/>
    <property type="project" value="UniProtKB-EC"/>
</dbReference>
<evidence type="ECO:0000259" key="21">
    <source>
        <dbReference type="PROSITE" id="PS51194"/>
    </source>
</evidence>
<feature type="region of interest" description="Disordered" evidence="19">
    <location>
        <begin position="1"/>
        <end position="37"/>
    </location>
</feature>
<comment type="subunit">
    <text evidence="16">Interacts with ALY2 and MOS11.</text>
</comment>
<evidence type="ECO:0000256" key="1">
    <source>
        <dbReference type="ARBA" id="ARBA00004123"/>
    </source>
</evidence>
<keyword evidence="7" id="KW-0547">Nucleotide-binding</keyword>
<name>A0AAV6J8W7_9ERIC</name>
<evidence type="ECO:0000256" key="19">
    <source>
        <dbReference type="SAM" id="MobiDB-lite"/>
    </source>
</evidence>
<keyword evidence="5" id="KW-0134">Cell wall</keyword>
<dbReference type="PROSITE" id="PS51195">
    <property type="entry name" value="Q_MOTIF"/>
    <property type="match status" value="1"/>
</dbReference>
<dbReference type="InterPro" id="IPR006626">
    <property type="entry name" value="PbH1"/>
</dbReference>
<dbReference type="Gene3D" id="2.160.20.10">
    <property type="entry name" value="Single-stranded right-handed beta-helix, Pectin lyase-like"/>
    <property type="match status" value="2"/>
</dbReference>
<dbReference type="GO" id="GO:0071555">
    <property type="term" value="P:cell wall organization"/>
    <property type="evidence" value="ECO:0007669"/>
    <property type="project" value="UniProtKB-KW"/>
</dbReference>
<evidence type="ECO:0000256" key="18">
    <source>
        <dbReference type="RuleBase" id="RU361169"/>
    </source>
</evidence>
<dbReference type="InterPro" id="IPR001650">
    <property type="entry name" value="Helicase_C-like"/>
</dbReference>
<comment type="subcellular location">
    <subcellularLocation>
        <location evidence="1">Nucleus</location>
    </subcellularLocation>
    <subcellularLocation>
        <location evidence="2">Secreted</location>
        <location evidence="2">Cell wall</location>
    </subcellularLocation>
</comment>
<comment type="function">
    <text evidence="15">ATP-dependent RNA helicase involved in pre-mRNA splicing. Required for the export of mRNA out of the nucleus. In addition to ssRNA and dsRNA, binds dsDNA, but not ssDNA.</text>
</comment>
<evidence type="ECO:0000256" key="10">
    <source>
        <dbReference type="ARBA" id="ARBA00022840"/>
    </source>
</evidence>
<dbReference type="SUPFAM" id="SSF52540">
    <property type="entry name" value="P-loop containing nucleoside triphosphate hydrolases"/>
    <property type="match status" value="1"/>
</dbReference>
<evidence type="ECO:0000256" key="6">
    <source>
        <dbReference type="ARBA" id="ARBA00022525"/>
    </source>
</evidence>
<evidence type="ECO:0000259" key="20">
    <source>
        <dbReference type="PROSITE" id="PS51192"/>
    </source>
</evidence>
<dbReference type="InterPro" id="IPR014014">
    <property type="entry name" value="RNA_helicase_DEAD_Q_motif"/>
</dbReference>
<dbReference type="GO" id="GO:0005634">
    <property type="term" value="C:nucleus"/>
    <property type="evidence" value="ECO:0007669"/>
    <property type="project" value="UniProtKB-SubCell"/>
</dbReference>
<evidence type="ECO:0000313" key="23">
    <source>
        <dbReference type="EMBL" id="KAG5537567.1"/>
    </source>
</evidence>
<evidence type="ECO:0000256" key="7">
    <source>
        <dbReference type="ARBA" id="ARBA00022741"/>
    </source>
</evidence>
<evidence type="ECO:0000256" key="2">
    <source>
        <dbReference type="ARBA" id="ARBA00004191"/>
    </source>
</evidence>
<reference evidence="23" key="1">
    <citation type="submission" date="2020-08" db="EMBL/GenBank/DDBJ databases">
        <title>Plant Genome Project.</title>
        <authorList>
            <person name="Zhang R.-G."/>
        </authorList>
    </citation>
    <scope>NUCLEOTIDE SEQUENCE</scope>
    <source>
        <strain evidence="23">WSP0</strain>
        <tissue evidence="23">Leaf</tissue>
    </source>
</reference>
<evidence type="ECO:0000259" key="22">
    <source>
        <dbReference type="PROSITE" id="PS51195"/>
    </source>
</evidence>
<dbReference type="PANTHER" id="PTHR31375">
    <property type="match status" value="1"/>
</dbReference>
<dbReference type="InterPro" id="IPR000743">
    <property type="entry name" value="Glyco_hydro_28"/>
</dbReference>
<dbReference type="SMART" id="SM00490">
    <property type="entry name" value="HELICc"/>
    <property type="match status" value="1"/>
</dbReference>
<evidence type="ECO:0000256" key="17">
    <source>
        <dbReference type="PROSITE-ProRule" id="PRU00552"/>
    </source>
</evidence>
<keyword evidence="11" id="KW-0539">Nucleus</keyword>
<keyword evidence="9" id="KW-0347">Helicase</keyword>
<dbReference type="InterPro" id="IPR012334">
    <property type="entry name" value="Pectin_lyas_fold"/>
</dbReference>
<keyword evidence="24" id="KW-1185">Reference proteome</keyword>
<gene>
    <name evidence="23" type="ORF">RHGRI_024877</name>
</gene>
<dbReference type="InterPro" id="IPR011545">
    <property type="entry name" value="DEAD/DEAH_box_helicase_dom"/>
</dbReference>
<evidence type="ECO:0000256" key="4">
    <source>
        <dbReference type="ARBA" id="ARBA00012552"/>
    </source>
</evidence>
<evidence type="ECO:0000256" key="16">
    <source>
        <dbReference type="ARBA" id="ARBA00065936"/>
    </source>
</evidence>
<dbReference type="SMART" id="SM00487">
    <property type="entry name" value="DEXDc"/>
    <property type="match status" value="1"/>
</dbReference>
<dbReference type="Pfam" id="PF00295">
    <property type="entry name" value="Glyco_hydro_28"/>
    <property type="match status" value="3"/>
</dbReference>
<dbReference type="GO" id="GO:0005524">
    <property type="term" value="F:ATP binding"/>
    <property type="evidence" value="ECO:0007669"/>
    <property type="project" value="UniProtKB-KW"/>
</dbReference>
<dbReference type="PROSITE" id="PS51194">
    <property type="entry name" value="HELICASE_CTER"/>
    <property type="match status" value="1"/>
</dbReference>
<dbReference type="PROSITE" id="PS51192">
    <property type="entry name" value="HELICASE_ATP_BIND_1"/>
    <property type="match status" value="1"/>
</dbReference>
<evidence type="ECO:0000256" key="5">
    <source>
        <dbReference type="ARBA" id="ARBA00022512"/>
    </source>
</evidence>
<evidence type="ECO:0000256" key="13">
    <source>
        <dbReference type="ARBA" id="ARBA00023316"/>
    </source>
</evidence>
<evidence type="ECO:0000256" key="14">
    <source>
        <dbReference type="ARBA" id="ARBA00038213"/>
    </source>
</evidence>
<keyword evidence="10" id="KW-0067">ATP-binding</keyword>
<dbReference type="GO" id="GO:0003676">
    <property type="term" value="F:nucleic acid binding"/>
    <property type="evidence" value="ECO:0007669"/>
    <property type="project" value="InterPro"/>
</dbReference>
<keyword evidence="8 18" id="KW-0378">Hydrolase</keyword>
<dbReference type="Proteomes" id="UP000823749">
    <property type="component" value="Chromosome 8"/>
</dbReference>
<feature type="short sequence motif" description="Q motif" evidence="17">
    <location>
        <begin position="47"/>
        <end position="75"/>
    </location>
</feature>
<dbReference type="InterPro" id="IPR027417">
    <property type="entry name" value="P-loop_NTPase"/>
</dbReference>
<dbReference type="EMBL" id="JACTNZ010000008">
    <property type="protein sequence ID" value="KAG5537567.1"/>
    <property type="molecule type" value="Genomic_DNA"/>
</dbReference>
<evidence type="ECO:0000256" key="3">
    <source>
        <dbReference type="ARBA" id="ARBA00008834"/>
    </source>
</evidence>
<evidence type="ECO:0000313" key="24">
    <source>
        <dbReference type="Proteomes" id="UP000823749"/>
    </source>
</evidence>
<feature type="compositionally biased region" description="Acidic residues" evidence="19">
    <location>
        <begin position="9"/>
        <end position="23"/>
    </location>
</feature>
<dbReference type="InterPro" id="IPR011050">
    <property type="entry name" value="Pectin_lyase_fold/virulence"/>
</dbReference>
<dbReference type="EC" id="3.6.4.13" evidence="4"/>
<keyword evidence="13" id="KW-0961">Cell wall biogenesis/degradation</keyword>
<feature type="domain" description="Helicase ATP-binding" evidence="20">
    <location>
        <begin position="78"/>
        <end position="251"/>
    </location>
</feature>
<comment type="similarity">
    <text evidence="14">Belongs to the DEAD box helicase family. DECD subfamily.</text>
</comment>
<dbReference type="GO" id="GO:0004650">
    <property type="term" value="F:polygalacturonase activity"/>
    <property type="evidence" value="ECO:0007669"/>
    <property type="project" value="InterPro"/>
</dbReference>
<organism evidence="23 24">
    <name type="scientific">Rhododendron griersonianum</name>
    <dbReference type="NCBI Taxonomy" id="479676"/>
    <lineage>
        <taxon>Eukaryota</taxon>
        <taxon>Viridiplantae</taxon>
        <taxon>Streptophyta</taxon>
        <taxon>Embryophyta</taxon>
        <taxon>Tracheophyta</taxon>
        <taxon>Spermatophyta</taxon>
        <taxon>Magnoliopsida</taxon>
        <taxon>eudicotyledons</taxon>
        <taxon>Gunneridae</taxon>
        <taxon>Pentapetalae</taxon>
        <taxon>asterids</taxon>
        <taxon>Ericales</taxon>
        <taxon>Ericaceae</taxon>
        <taxon>Ericoideae</taxon>
        <taxon>Rhodoreae</taxon>
        <taxon>Rhododendron</taxon>
    </lineage>
</organism>
<dbReference type="CDD" id="cd17950">
    <property type="entry name" value="DEADc_DDX39"/>
    <property type="match status" value="1"/>
</dbReference>
<evidence type="ECO:0000256" key="8">
    <source>
        <dbReference type="ARBA" id="ARBA00022801"/>
    </source>
</evidence>
<proteinExistence type="inferred from homology"/>
<accession>A0AAV6J8W7</accession>
<feature type="domain" description="Helicase C-terminal" evidence="21">
    <location>
        <begin position="286"/>
        <end position="439"/>
    </location>
</feature>
<dbReference type="Pfam" id="PF00271">
    <property type="entry name" value="Helicase_C"/>
    <property type="match status" value="1"/>
</dbReference>
<comment type="similarity">
    <text evidence="3 18">Belongs to the glycosyl hydrolase 28 family.</text>
</comment>
<evidence type="ECO:0000256" key="11">
    <source>
        <dbReference type="ARBA" id="ARBA00023242"/>
    </source>
</evidence>
<evidence type="ECO:0000256" key="15">
    <source>
        <dbReference type="ARBA" id="ARBA00059197"/>
    </source>
</evidence>
<evidence type="ECO:0000256" key="9">
    <source>
        <dbReference type="ARBA" id="ARBA00022806"/>
    </source>
</evidence>
<dbReference type="SUPFAM" id="SSF51126">
    <property type="entry name" value="Pectin lyase-like"/>
    <property type="match status" value="2"/>
</dbReference>
<dbReference type="SMART" id="SM00710">
    <property type="entry name" value="PbH1"/>
    <property type="match status" value="8"/>
</dbReference>
<dbReference type="InterPro" id="IPR014001">
    <property type="entry name" value="Helicase_ATP-bd"/>
</dbReference>
<dbReference type="FunFam" id="3.40.50.300:FF:000111">
    <property type="entry name" value="DEAD-box ATP-dependent RNA helicase"/>
    <property type="match status" value="1"/>
</dbReference>